<protein>
    <submittedName>
        <fullName evidence="1">Uncharacterized protein</fullName>
    </submittedName>
</protein>
<comment type="caution">
    <text evidence="1">The sequence shown here is derived from an EMBL/GenBank/DDBJ whole genome shotgun (WGS) entry which is preliminary data.</text>
</comment>
<name>A0A929MMB9_ABIDE</name>
<dbReference type="EMBL" id="JABZFV010000001">
    <property type="protein sequence ID" value="MBF0934018.1"/>
    <property type="molecule type" value="Genomic_DNA"/>
</dbReference>
<reference evidence="1" key="1">
    <citation type="submission" date="2020-04" db="EMBL/GenBank/DDBJ databases">
        <title>Deep metagenomics examines the oral microbiome during advanced dental caries in children, revealing novel taxa and co-occurrences with host molecules.</title>
        <authorList>
            <person name="Baker J.L."/>
            <person name="Morton J.T."/>
            <person name="Dinis M."/>
            <person name="Alvarez R."/>
            <person name="Tran N.C."/>
            <person name="Knight R."/>
            <person name="Edlund A."/>
        </authorList>
    </citation>
    <scope>NUCLEOTIDE SEQUENCE</scope>
    <source>
        <strain evidence="1">JCVI_23_bin.16</strain>
    </source>
</reference>
<organism evidence="1 2">
    <name type="scientific">Abiotrophia defectiva</name>
    <name type="common">Streptococcus defectivus</name>
    <dbReference type="NCBI Taxonomy" id="46125"/>
    <lineage>
        <taxon>Bacteria</taxon>
        <taxon>Bacillati</taxon>
        <taxon>Bacillota</taxon>
        <taxon>Bacilli</taxon>
        <taxon>Lactobacillales</taxon>
        <taxon>Aerococcaceae</taxon>
        <taxon>Abiotrophia</taxon>
    </lineage>
</organism>
<evidence type="ECO:0000313" key="1">
    <source>
        <dbReference type="EMBL" id="MBF0934018.1"/>
    </source>
</evidence>
<dbReference type="AlphaFoldDB" id="A0A929MMB9"/>
<proteinExistence type="predicted"/>
<sequence length="182" mass="20952">MKEMQSVGLPTETLSIKENGYVVIDWRIPTETDVEYALALSPVDENGYITAEIGVDSALIEKRYFHKDNLHWILNQFKNNSYEYDFDKINDLIILNVRDFVDDGEFCGIPVEYDHSETSHTRRVFSVGGLRFEVTHLQYMDHLQLKAYGEGTNPDLDVTITDVKWSSVHDLIDAFLRCKGVN</sequence>
<evidence type="ECO:0000313" key="2">
    <source>
        <dbReference type="Proteomes" id="UP000757900"/>
    </source>
</evidence>
<gene>
    <name evidence="1" type="ORF">HXK00_00060</name>
</gene>
<accession>A0A929MMB9</accession>
<dbReference type="Proteomes" id="UP000757900">
    <property type="component" value="Unassembled WGS sequence"/>
</dbReference>